<feature type="binding site" evidence="7">
    <location>
        <position position="127"/>
    </location>
    <ligand>
        <name>Zn(2+)</name>
        <dbReference type="ChEBI" id="CHEBI:29105"/>
        <note>catalytic</note>
    </ligand>
</feature>
<proteinExistence type="inferred from homology"/>
<dbReference type="GO" id="GO:0008270">
    <property type="term" value="F:zinc ion binding"/>
    <property type="evidence" value="ECO:0007669"/>
    <property type="project" value="UniProtKB-UniRule"/>
</dbReference>
<dbReference type="PANTHER" id="PTHR46986:SF1">
    <property type="entry name" value="ENDORIBONUCLEASE YBEY, CHLOROPLASTIC"/>
    <property type="match status" value="1"/>
</dbReference>
<keyword evidence="4 7" id="KW-0255">Endonuclease</keyword>
<feature type="binding site" evidence="7">
    <location>
        <position position="121"/>
    </location>
    <ligand>
        <name>Zn(2+)</name>
        <dbReference type="ChEBI" id="CHEBI:29105"/>
        <note>catalytic</note>
    </ligand>
</feature>
<keyword evidence="7" id="KW-0690">Ribosome biogenesis</keyword>
<comment type="cofactor">
    <cofactor evidence="7">
        <name>Zn(2+)</name>
        <dbReference type="ChEBI" id="CHEBI:29105"/>
    </cofactor>
    <text evidence="7">Binds 1 zinc ion.</text>
</comment>
<keyword evidence="2 7" id="KW-0540">Nuclease</keyword>
<dbReference type="Pfam" id="PF02130">
    <property type="entry name" value="YbeY"/>
    <property type="match status" value="1"/>
</dbReference>
<dbReference type="Gene3D" id="3.40.390.30">
    <property type="entry name" value="Metalloproteases ('zincins'), catalytic domain"/>
    <property type="match status" value="1"/>
</dbReference>
<evidence type="ECO:0000256" key="5">
    <source>
        <dbReference type="ARBA" id="ARBA00022801"/>
    </source>
</evidence>
<dbReference type="SUPFAM" id="SSF55486">
    <property type="entry name" value="Metalloproteases ('zincins'), catalytic domain"/>
    <property type="match status" value="1"/>
</dbReference>
<evidence type="ECO:0000256" key="2">
    <source>
        <dbReference type="ARBA" id="ARBA00022722"/>
    </source>
</evidence>
<organism evidence="8 9">
    <name type="scientific">Candidatus Uhrbacteria bacterium RIFCSPLOWO2_01_FULL_47_24</name>
    <dbReference type="NCBI Taxonomy" id="1802401"/>
    <lineage>
        <taxon>Bacteria</taxon>
        <taxon>Candidatus Uhriibacteriota</taxon>
    </lineage>
</organism>
<keyword evidence="5 7" id="KW-0378">Hydrolase</keyword>
<gene>
    <name evidence="7" type="primary">ybeY</name>
    <name evidence="8" type="ORF">A3B21_02285</name>
</gene>
<dbReference type="EC" id="3.1.-.-" evidence="7"/>
<comment type="subcellular location">
    <subcellularLocation>
        <location evidence="7">Cytoplasm</location>
    </subcellularLocation>
</comment>
<dbReference type="InterPro" id="IPR023091">
    <property type="entry name" value="MetalPrtase_cat_dom_sf_prd"/>
</dbReference>
<dbReference type="PROSITE" id="PS01306">
    <property type="entry name" value="UPF0054"/>
    <property type="match status" value="1"/>
</dbReference>
<evidence type="ECO:0000256" key="7">
    <source>
        <dbReference type="HAMAP-Rule" id="MF_00009"/>
    </source>
</evidence>
<keyword evidence="7" id="KW-0698">rRNA processing</keyword>
<dbReference type="STRING" id="1802401.A3B21_02285"/>
<dbReference type="AlphaFoldDB" id="A0A1F7UPK4"/>
<keyword evidence="3 7" id="KW-0479">Metal-binding</keyword>
<dbReference type="Proteomes" id="UP000176897">
    <property type="component" value="Unassembled WGS sequence"/>
</dbReference>
<name>A0A1F7UPK4_9BACT</name>
<evidence type="ECO:0000313" key="8">
    <source>
        <dbReference type="EMBL" id="OGL80179.1"/>
    </source>
</evidence>
<dbReference type="PANTHER" id="PTHR46986">
    <property type="entry name" value="ENDORIBONUCLEASE YBEY, CHLOROPLASTIC"/>
    <property type="match status" value="1"/>
</dbReference>
<evidence type="ECO:0000256" key="4">
    <source>
        <dbReference type="ARBA" id="ARBA00022759"/>
    </source>
</evidence>
<evidence type="ECO:0000313" key="9">
    <source>
        <dbReference type="Proteomes" id="UP000176897"/>
    </source>
</evidence>
<reference evidence="8 9" key="1">
    <citation type="journal article" date="2016" name="Nat. Commun.">
        <title>Thousands of microbial genomes shed light on interconnected biogeochemical processes in an aquifer system.</title>
        <authorList>
            <person name="Anantharaman K."/>
            <person name="Brown C.T."/>
            <person name="Hug L.A."/>
            <person name="Sharon I."/>
            <person name="Castelle C.J."/>
            <person name="Probst A.J."/>
            <person name="Thomas B.C."/>
            <person name="Singh A."/>
            <person name="Wilkins M.J."/>
            <person name="Karaoz U."/>
            <person name="Brodie E.L."/>
            <person name="Williams K.H."/>
            <person name="Hubbard S.S."/>
            <person name="Banfield J.F."/>
        </authorList>
    </citation>
    <scope>NUCLEOTIDE SEQUENCE [LARGE SCALE GENOMIC DNA]</scope>
</reference>
<protein>
    <recommendedName>
        <fullName evidence="7">Endoribonuclease YbeY</fullName>
        <ecNumber evidence="7">3.1.-.-</ecNumber>
    </recommendedName>
</protein>
<dbReference type="GO" id="GO:0005737">
    <property type="term" value="C:cytoplasm"/>
    <property type="evidence" value="ECO:0007669"/>
    <property type="project" value="UniProtKB-SubCell"/>
</dbReference>
<comment type="caution">
    <text evidence="8">The sequence shown here is derived from an EMBL/GenBank/DDBJ whole genome shotgun (WGS) entry which is preliminary data.</text>
</comment>
<dbReference type="GO" id="GO:0004222">
    <property type="term" value="F:metalloendopeptidase activity"/>
    <property type="evidence" value="ECO:0007669"/>
    <property type="project" value="InterPro"/>
</dbReference>
<keyword evidence="6 7" id="KW-0862">Zinc</keyword>
<sequence length="148" mass="17086">MKIIVRYEVSAARRYESAVKQIVNQAVKIIQCPRNVAISISFIGDKKMRAINKKYRGKDKTTNVLSFSTLTPTPLPGGEGRVRGDLGDIFISFPEARREAKKYGWIMRYEIARLVLHGFLHLLGYDHEEEKEAKQMEKVEEKVLRKFT</sequence>
<comment type="function">
    <text evidence="7">Single strand-specific metallo-endoribonuclease involved in late-stage 70S ribosome quality control and in maturation of the 3' terminus of the 16S rRNA.</text>
</comment>
<evidence type="ECO:0000256" key="6">
    <source>
        <dbReference type="ARBA" id="ARBA00022833"/>
    </source>
</evidence>
<keyword evidence="7" id="KW-0963">Cytoplasm</keyword>
<feature type="binding site" evidence="7">
    <location>
        <position position="117"/>
    </location>
    <ligand>
        <name>Zn(2+)</name>
        <dbReference type="ChEBI" id="CHEBI:29105"/>
        <note>catalytic</note>
    </ligand>
</feature>
<accession>A0A1F7UPK4</accession>
<evidence type="ECO:0000256" key="1">
    <source>
        <dbReference type="ARBA" id="ARBA00010875"/>
    </source>
</evidence>
<dbReference type="NCBIfam" id="TIGR00043">
    <property type="entry name" value="rRNA maturation RNase YbeY"/>
    <property type="match status" value="1"/>
</dbReference>
<dbReference type="InterPro" id="IPR002036">
    <property type="entry name" value="YbeY"/>
</dbReference>
<evidence type="ECO:0000256" key="3">
    <source>
        <dbReference type="ARBA" id="ARBA00022723"/>
    </source>
</evidence>
<comment type="similarity">
    <text evidence="1 7">Belongs to the endoribonuclease YbeY family.</text>
</comment>
<dbReference type="GO" id="GO:0006364">
    <property type="term" value="P:rRNA processing"/>
    <property type="evidence" value="ECO:0007669"/>
    <property type="project" value="UniProtKB-UniRule"/>
</dbReference>
<dbReference type="GO" id="GO:0004521">
    <property type="term" value="F:RNA endonuclease activity"/>
    <property type="evidence" value="ECO:0007669"/>
    <property type="project" value="UniProtKB-UniRule"/>
</dbReference>
<dbReference type="HAMAP" id="MF_00009">
    <property type="entry name" value="Endoribonucl_YbeY"/>
    <property type="match status" value="1"/>
</dbReference>
<dbReference type="EMBL" id="MGEJ01000014">
    <property type="protein sequence ID" value="OGL80179.1"/>
    <property type="molecule type" value="Genomic_DNA"/>
</dbReference>
<dbReference type="InterPro" id="IPR020549">
    <property type="entry name" value="YbeY_CS"/>
</dbReference>